<name>A0A3B1CN07_9ZZZZ</name>
<dbReference type="CDD" id="cd04496">
    <property type="entry name" value="SSB_OBF"/>
    <property type="match status" value="1"/>
</dbReference>
<dbReference type="HAMAP" id="MF_00984">
    <property type="entry name" value="SSB"/>
    <property type="match status" value="1"/>
</dbReference>
<dbReference type="GO" id="GO:0009295">
    <property type="term" value="C:nucleoid"/>
    <property type="evidence" value="ECO:0007669"/>
    <property type="project" value="TreeGrafter"/>
</dbReference>
<dbReference type="InterPro" id="IPR012340">
    <property type="entry name" value="NA-bd_OB-fold"/>
</dbReference>
<evidence type="ECO:0000313" key="3">
    <source>
        <dbReference type="EMBL" id="VAX20285.1"/>
    </source>
</evidence>
<dbReference type="GO" id="GO:0006260">
    <property type="term" value="P:DNA replication"/>
    <property type="evidence" value="ECO:0007669"/>
    <property type="project" value="InterPro"/>
</dbReference>
<dbReference type="AlphaFoldDB" id="A0A3B1CN07"/>
<keyword evidence="1 3" id="KW-0238">DNA-binding</keyword>
<dbReference type="PIRSF" id="PIRSF002070">
    <property type="entry name" value="SSB"/>
    <property type="match status" value="1"/>
</dbReference>
<sequence>MSSLNKVILIGNLTRDPELRYTPSGTAITKFGLATNRKFKKGEELKEEVCFVDITVWGRQAESCSEYLSKGRSVCVEGRLSFSQWETEDGQKRSKLEVVGERVLFLGGRGDGGQPKEAGIDSAPAPSDDDVPF</sequence>
<dbReference type="Gene3D" id="2.40.50.140">
    <property type="entry name" value="Nucleic acid-binding proteins"/>
    <property type="match status" value="1"/>
</dbReference>
<gene>
    <name evidence="3" type="ORF">MNBD_NITROSPINAE02-2198</name>
</gene>
<dbReference type="SUPFAM" id="SSF50249">
    <property type="entry name" value="Nucleic acid-binding proteins"/>
    <property type="match status" value="1"/>
</dbReference>
<dbReference type="InterPro" id="IPR000424">
    <property type="entry name" value="Primosome_PriB/ssb"/>
</dbReference>
<dbReference type="InterPro" id="IPR011344">
    <property type="entry name" value="ssDNA-bd"/>
</dbReference>
<evidence type="ECO:0000256" key="2">
    <source>
        <dbReference type="SAM" id="MobiDB-lite"/>
    </source>
</evidence>
<evidence type="ECO:0000256" key="1">
    <source>
        <dbReference type="ARBA" id="ARBA00023125"/>
    </source>
</evidence>
<dbReference type="PROSITE" id="PS50935">
    <property type="entry name" value="SSB"/>
    <property type="match status" value="1"/>
</dbReference>
<reference evidence="3" key="1">
    <citation type="submission" date="2018-06" db="EMBL/GenBank/DDBJ databases">
        <authorList>
            <person name="Zhirakovskaya E."/>
        </authorList>
    </citation>
    <scope>NUCLEOTIDE SEQUENCE</scope>
</reference>
<proteinExistence type="inferred from homology"/>
<dbReference type="PANTHER" id="PTHR10302">
    <property type="entry name" value="SINGLE-STRANDED DNA-BINDING PROTEIN"/>
    <property type="match status" value="1"/>
</dbReference>
<protein>
    <submittedName>
        <fullName evidence="3">Single-stranded DNA-binding protein</fullName>
    </submittedName>
</protein>
<accession>A0A3B1CN07</accession>
<dbReference type="Pfam" id="PF00436">
    <property type="entry name" value="SSB"/>
    <property type="match status" value="1"/>
</dbReference>
<dbReference type="PANTHER" id="PTHR10302:SF27">
    <property type="entry name" value="SINGLE-STRANDED DNA-BINDING PROTEIN"/>
    <property type="match status" value="1"/>
</dbReference>
<feature type="region of interest" description="Disordered" evidence="2">
    <location>
        <begin position="107"/>
        <end position="133"/>
    </location>
</feature>
<organism evidence="3">
    <name type="scientific">hydrothermal vent metagenome</name>
    <dbReference type="NCBI Taxonomy" id="652676"/>
    <lineage>
        <taxon>unclassified sequences</taxon>
        <taxon>metagenomes</taxon>
        <taxon>ecological metagenomes</taxon>
    </lineage>
</organism>
<dbReference type="EMBL" id="UOGE01000053">
    <property type="protein sequence ID" value="VAX20285.1"/>
    <property type="molecule type" value="Genomic_DNA"/>
</dbReference>
<dbReference type="GO" id="GO:0003697">
    <property type="term" value="F:single-stranded DNA binding"/>
    <property type="evidence" value="ECO:0007669"/>
    <property type="project" value="InterPro"/>
</dbReference>
<dbReference type="NCBIfam" id="TIGR00621">
    <property type="entry name" value="ssb"/>
    <property type="match status" value="1"/>
</dbReference>